<comment type="similarity">
    <text evidence="2">Belongs to the DoxX family.</text>
</comment>
<protein>
    <submittedName>
        <fullName evidence="8">GntR family transcriptional regulator</fullName>
    </submittedName>
</protein>
<keyword evidence="4 7" id="KW-0812">Transmembrane</keyword>
<dbReference type="EMBL" id="DLUG01000009">
    <property type="protein sequence ID" value="DAB37316.1"/>
    <property type="molecule type" value="Genomic_DNA"/>
</dbReference>
<dbReference type="AlphaFoldDB" id="A0A2D3WGA4"/>
<dbReference type="Proteomes" id="UP000231638">
    <property type="component" value="Unassembled WGS sequence"/>
</dbReference>
<accession>A0A2D3WGA4</accession>
<gene>
    <name evidence="8" type="ORF">CFH80_00250</name>
</gene>
<reference evidence="8 9" key="1">
    <citation type="journal article" date="2017" name="Front. Microbiol.">
        <title>Comparative Genomic Analysis of the Class Epsilonproteobacteria and Proposed Reclassification to Epsilonbacteraeota (phyl. nov.).</title>
        <authorList>
            <person name="Waite D.W."/>
            <person name="Vanwonterghem I."/>
            <person name="Rinke C."/>
            <person name="Parks D.H."/>
            <person name="Zhang Y."/>
            <person name="Takai K."/>
            <person name="Sievert S.M."/>
            <person name="Simon J."/>
            <person name="Campbell B.J."/>
            <person name="Hanson T.E."/>
            <person name="Woyke T."/>
            <person name="Klotz M.G."/>
            <person name="Hugenholtz P."/>
        </authorList>
    </citation>
    <scope>NUCLEOTIDE SEQUENCE [LARGE SCALE GENOMIC DNA]</scope>
    <source>
        <strain evidence="8">UBA11420</strain>
    </source>
</reference>
<evidence type="ECO:0000313" key="8">
    <source>
        <dbReference type="EMBL" id="DAB37316.1"/>
    </source>
</evidence>
<feature type="transmembrane region" description="Helical" evidence="7">
    <location>
        <begin position="55"/>
        <end position="75"/>
    </location>
</feature>
<dbReference type="PANTHER" id="PTHR33452:SF1">
    <property type="entry name" value="INNER MEMBRANE PROTEIN YPHA-RELATED"/>
    <property type="match status" value="1"/>
</dbReference>
<evidence type="ECO:0000256" key="1">
    <source>
        <dbReference type="ARBA" id="ARBA00004651"/>
    </source>
</evidence>
<feature type="transmembrane region" description="Helical" evidence="7">
    <location>
        <begin position="81"/>
        <end position="103"/>
    </location>
</feature>
<keyword evidence="6 7" id="KW-0472">Membrane</keyword>
<feature type="transmembrane region" description="Helical" evidence="7">
    <location>
        <begin position="15"/>
        <end position="34"/>
    </location>
</feature>
<evidence type="ECO:0000256" key="2">
    <source>
        <dbReference type="ARBA" id="ARBA00006679"/>
    </source>
</evidence>
<keyword evidence="3" id="KW-1003">Cell membrane</keyword>
<keyword evidence="5 7" id="KW-1133">Transmembrane helix</keyword>
<dbReference type="GO" id="GO:0005886">
    <property type="term" value="C:plasma membrane"/>
    <property type="evidence" value="ECO:0007669"/>
    <property type="project" value="UniProtKB-SubCell"/>
</dbReference>
<sequence>MCIENILSKYENKDIASLILRVSVSALMLFHGISKFHRGIDGIKAMVVSSGLPSLLAYGVYVGEILVPLLLLVGLMTRVSALYLGATMVFAIALAHSNMLFTINPQSGGLMIELPLLYLITSITLFFLGAGKFSIDEKLKQCPCRFKKA</sequence>
<dbReference type="InterPro" id="IPR032808">
    <property type="entry name" value="DoxX"/>
</dbReference>
<name>A0A2D3WGA4_9BACT</name>
<proteinExistence type="inferred from homology"/>
<comment type="subcellular location">
    <subcellularLocation>
        <location evidence="1">Cell membrane</location>
        <topology evidence="1">Multi-pass membrane protein</topology>
    </subcellularLocation>
</comment>
<evidence type="ECO:0000313" key="9">
    <source>
        <dbReference type="Proteomes" id="UP000231638"/>
    </source>
</evidence>
<dbReference type="InterPro" id="IPR051907">
    <property type="entry name" value="DoxX-like_oxidoreductase"/>
</dbReference>
<dbReference type="Pfam" id="PF07681">
    <property type="entry name" value="DoxX"/>
    <property type="match status" value="1"/>
</dbReference>
<evidence type="ECO:0000256" key="7">
    <source>
        <dbReference type="SAM" id="Phobius"/>
    </source>
</evidence>
<evidence type="ECO:0000256" key="4">
    <source>
        <dbReference type="ARBA" id="ARBA00022692"/>
    </source>
</evidence>
<evidence type="ECO:0000256" key="6">
    <source>
        <dbReference type="ARBA" id="ARBA00023136"/>
    </source>
</evidence>
<organism evidence="8 9">
    <name type="scientific">Sulfurospirillum cavolei</name>
    <dbReference type="NCBI Taxonomy" id="366522"/>
    <lineage>
        <taxon>Bacteria</taxon>
        <taxon>Pseudomonadati</taxon>
        <taxon>Campylobacterota</taxon>
        <taxon>Epsilonproteobacteria</taxon>
        <taxon>Campylobacterales</taxon>
        <taxon>Sulfurospirillaceae</taxon>
        <taxon>Sulfurospirillum</taxon>
    </lineage>
</organism>
<dbReference type="PANTHER" id="PTHR33452">
    <property type="entry name" value="OXIDOREDUCTASE CATD-RELATED"/>
    <property type="match status" value="1"/>
</dbReference>
<evidence type="ECO:0000256" key="3">
    <source>
        <dbReference type="ARBA" id="ARBA00022475"/>
    </source>
</evidence>
<evidence type="ECO:0000256" key="5">
    <source>
        <dbReference type="ARBA" id="ARBA00022989"/>
    </source>
</evidence>
<feature type="transmembrane region" description="Helical" evidence="7">
    <location>
        <begin position="115"/>
        <end position="135"/>
    </location>
</feature>
<comment type="caution">
    <text evidence="8">The sequence shown here is derived from an EMBL/GenBank/DDBJ whole genome shotgun (WGS) entry which is preliminary data.</text>
</comment>